<dbReference type="Proteomes" id="UP000554482">
    <property type="component" value="Unassembled WGS sequence"/>
</dbReference>
<name>A0A7J6VW56_THATH</name>
<comment type="caution">
    <text evidence="1">The sequence shown here is derived from an EMBL/GenBank/DDBJ whole genome shotgun (WGS) entry which is preliminary data.</text>
</comment>
<evidence type="ECO:0000313" key="2">
    <source>
        <dbReference type="Proteomes" id="UP000554482"/>
    </source>
</evidence>
<gene>
    <name evidence="1" type="ORF">FRX31_021328</name>
</gene>
<protein>
    <recommendedName>
        <fullName evidence="3">F-box associated domain-containing protein</fullName>
    </recommendedName>
</protein>
<evidence type="ECO:0000313" key="1">
    <source>
        <dbReference type="EMBL" id="KAF5189083.1"/>
    </source>
</evidence>
<organism evidence="1 2">
    <name type="scientific">Thalictrum thalictroides</name>
    <name type="common">Rue-anemone</name>
    <name type="synonym">Anemone thalictroides</name>
    <dbReference type="NCBI Taxonomy" id="46969"/>
    <lineage>
        <taxon>Eukaryota</taxon>
        <taxon>Viridiplantae</taxon>
        <taxon>Streptophyta</taxon>
        <taxon>Embryophyta</taxon>
        <taxon>Tracheophyta</taxon>
        <taxon>Spermatophyta</taxon>
        <taxon>Magnoliopsida</taxon>
        <taxon>Ranunculales</taxon>
        <taxon>Ranunculaceae</taxon>
        <taxon>Thalictroideae</taxon>
        <taxon>Thalictrum</taxon>
    </lineage>
</organism>
<dbReference type="OrthoDB" id="687122at2759"/>
<dbReference type="InterPro" id="IPR036322">
    <property type="entry name" value="WD40_repeat_dom_sf"/>
</dbReference>
<dbReference type="EMBL" id="JABWDY010025989">
    <property type="protein sequence ID" value="KAF5189083.1"/>
    <property type="molecule type" value="Genomic_DNA"/>
</dbReference>
<dbReference type="AlphaFoldDB" id="A0A7J6VW56"/>
<evidence type="ECO:0008006" key="3">
    <source>
        <dbReference type="Google" id="ProtNLM"/>
    </source>
</evidence>
<reference evidence="1 2" key="1">
    <citation type="submission" date="2020-06" db="EMBL/GenBank/DDBJ databases">
        <title>Transcriptomic and genomic resources for Thalictrum thalictroides and T. hernandezii: Facilitating candidate gene discovery in an emerging model plant lineage.</title>
        <authorList>
            <person name="Arias T."/>
            <person name="Riano-Pachon D.M."/>
            <person name="Di Stilio V.S."/>
        </authorList>
    </citation>
    <scope>NUCLEOTIDE SEQUENCE [LARGE SCALE GENOMIC DNA]</scope>
    <source>
        <strain evidence="2">cv. WT478/WT964</strain>
        <tissue evidence="1">Leaves</tissue>
    </source>
</reference>
<sequence>MSHPGGQCRWRENHYSMKLMEKGGLLCLCDASSHKEIVVWILEDYERKVWIKGHVIIEPSKMFGVVKGVGESDATVKAVQIYKDEILLSVSCRDLFLYNMHLGTFIRVGKKPRSWNLDMGVSPICHTNTLASLSTDSLIYLFREKEEM</sequence>
<proteinExistence type="predicted"/>
<accession>A0A7J6VW56</accession>
<dbReference type="SUPFAM" id="SSF50978">
    <property type="entry name" value="WD40 repeat-like"/>
    <property type="match status" value="1"/>
</dbReference>
<keyword evidence="2" id="KW-1185">Reference proteome</keyword>